<dbReference type="EMBL" id="RZHG01000002">
    <property type="protein sequence ID" value="RUR34787.1"/>
    <property type="molecule type" value="Genomic_DNA"/>
</dbReference>
<dbReference type="OrthoDB" id="8595817at2"/>
<name>A0A433KYR7_9GAMM</name>
<gene>
    <name evidence="1" type="ORF">ELY33_00995</name>
</gene>
<sequence>MSDFAGVFYRYITILQSIPSHPRYITTPELLQLLEQRGMYLTQRSIQRDLSERLSIHFPILCDESTRPYRWSLDNQYHVDLPVPNNWAAGYSNPNVSSLAAT</sequence>
<dbReference type="Proteomes" id="UP000287336">
    <property type="component" value="Unassembled WGS sequence"/>
</dbReference>
<dbReference type="RefSeq" id="WP_126942598.1">
    <property type="nucleotide sequence ID" value="NZ_RZHG01000002.1"/>
</dbReference>
<evidence type="ECO:0000313" key="2">
    <source>
        <dbReference type="Proteomes" id="UP000287336"/>
    </source>
</evidence>
<protein>
    <recommendedName>
        <fullName evidence="3">WYL domain-containing protein</fullName>
    </recommendedName>
</protein>
<reference evidence="1 2" key="1">
    <citation type="submission" date="2018-12" db="EMBL/GenBank/DDBJ databases">
        <title>three novel Halomonas strain isolated from plants.</title>
        <authorList>
            <person name="Sun C."/>
        </authorList>
    </citation>
    <scope>NUCLEOTIDE SEQUENCE [LARGE SCALE GENOMIC DNA]</scope>
    <source>
        <strain evidence="1 2">DSM 19434</strain>
    </source>
</reference>
<organism evidence="1 2">
    <name type="scientific">Vreelandella andesensis</name>
    <dbReference type="NCBI Taxonomy" id="447567"/>
    <lineage>
        <taxon>Bacteria</taxon>
        <taxon>Pseudomonadati</taxon>
        <taxon>Pseudomonadota</taxon>
        <taxon>Gammaproteobacteria</taxon>
        <taxon>Oceanospirillales</taxon>
        <taxon>Halomonadaceae</taxon>
        <taxon>Vreelandella</taxon>
    </lineage>
</organism>
<accession>A0A433KYR7</accession>
<comment type="caution">
    <text evidence="1">The sequence shown here is derived from an EMBL/GenBank/DDBJ whole genome shotgun (WGS) entry which is preliminary data.</text>
</comment>
<keyword evidence="2" id="KW-1185">Reference proteome</keyword>
<proteinExistence type="predicted"/>
<evidence type="ECO:0000313" key="1">
    <source>
        <dbReference type="EMBL" id="RUR34787.1"/>
    </source>
</evidence>
<dbReference type="AlphaFoldDB" id="A0A433KYR7"/>
<evidence type="ECO:0008006" key="3">
    <source>
        <dbReference type="Google" id="ProtNLM"/>
    </source>
</evidence>